<keyword evidence="3" id="KW-1185">Reference proteome</keyword>
<dbReference type="Proteomes" id="UP000076643">
    <property type="component" value="Unassembled WGS sequence"/>
</dbReference>
<dbReference type="AlphaFoldDB" id="A0A166VNI7"/>
<dbReference type="Gene3D" id="3.40.50.11550">
    <property type="match status" value="1"/>
</dbReference>
<dbReference type="RefSeq" id="WP_063365751.1">
    <property type="nucleotide sequence ID" value="NZ_AQHB01000023.1"/>
</dbReference>
<sequence>MKFITTLAAIASIVSMQGCSITEQSEQQGIEISTMYDYVLHDSKSKLPTSIEQISENLKDIDVIFIGEYHSHSASHKLQADLLTALYLRNKRLVLTMEQFSRDKQQVLDQYLDNEIGEQTLINEGDAWENYRSDYRPLIEFAKSNQLPVFAANTPLSIVRCVARKGPEFIKTLDSEKELWVATDITTSTSAYQDKFTSAMMHHKTNKSPNSKVTLNNSFYAQLARDNTMAESIYNAHVKYPKSQIVHFNGAFHSNHYLGTVDALTRIAPNLNIAIISPNFLDEEVDWTKGDYIYKLKPLPARYIKNENKEKSIVKMINSRSKRKCEL</sequence>
<dbReference type="PROSITE" id="PS51257">
    <property type="entry name" value="PROKAR_LIPOPROTEIN"/>
    <property type="match status" value="1"/>
</dbReference>
<proteinExistence type="predicted"/>
<evidence type="ECO:0000259" key="1">
    <source>
        <dbReference type="Pfam" id="PF04187"/>
    </source>
</evidence>
<dbReference type="PIRSF" id="PIRSF020419">
    <property type="entry name" value="Fe_uptake_reg_CjrA_prd"/>
    <property type="match status" value="1"/>
</dbReference>
<gene>
    <name evidence="2" type="ORF">N475_03755</name>
</gene>
<dbReference type="CDD" id="cd14727">
    <property type="entry name" value="ChanN-like"/>
    <property type="match status" value="1"/>
</dbReference>
<organism evidence="2 3">
    <name type="scientific">Pseudoalteromonas luteoviolacea DSM 6061</name>
    <dbReference type="NCBI Taxonomy" id="1365250"/>
    <lineage>
        <taxon>Bacteria</taxon>
        <taxon>Pseudomonadati</taxon>
        <taxon>Pseudomonadota</taxon>
        <taxon>Gammaproteobacteria</taxon>
        <taxon>Alteromonadales</taxon>
        <taxon>Pseudoalteromonadaceae</taxon>
        <taxon>Pseudoalteromonas</taxon>
    </lineage>
</organism>
<dbReference type="InterPro" id="IPR016773">
    <property type="entry name" value="Fe3_uptake_reg_CjrA_prd"/>
</dbReference>
<evidence type="ECO:0000313" key="3">
    <source>
        <dbReference type="Proteomes" id="UP000076643"/>
    </source>
</evidence>
<dbReference type="EMBL" id="AUYB01000125">
    <property type="protein sequence ID" value="KZN33216.1"/>
    <property type="molecule type" value="Genomic_DNA"/>
</dbReference>
<comment type="caution">
    <text evidence="2">The sequence shown here is derived from an EMBL/GenBank/DDBJ whole genome shotgun (WGS) entry which is preliminary data.</text>
</comment>
<dbReference type="Pfam" id="PF04187">
    <property type="entry name" value="Cofac_haem_bdg"/>
    <property type="match status" value="1"/>
</dbReference>
<evidence type="ECO:0000313" key="2">
    <source>
        <dbReference type="EMBL" id="KZN33216.1"/>
    </source>
</evidence>
<accession>A0A166VNI7</accession>
<dbReference type="SUPFAM" id="SSF159501">
    <property type="entry name" value="EreA/ChaN-like"/>
    <property type="match status" value="1"/>
</dbReference>
<dbReference type="InterPro" id="IPR007314">
    <property type="entry name" value="Cofac_haem-bd_dom"/>
</dbReference>
<feature type="domain" description="Haem-binding uptake Tiki superfamily ChaN" evidence="1">
    <location>
        <begin position="56"/>
        <end position="263"/>
    </location>
</feature>
<name>A0A166VNI7_9GAMM</name>
<reference evidence="2 3" key="1">
    <citation type="submission" date="2013-07" db="EMBL/GenBank/DDBJ databases">
        <title>Comparative Genomic and Metabolomic Analysis of Twelve Strains of Pseudoalteromonas luteoviolacea.</title>
        <authorList>
            <person name="Vynne N.G."/>
            <person name="Mansson M."/>
            <person name="Gram L."/>
        </authorList>
    </citation>
    <scope>NUCLEOTIDE SEQUENCE [LARGE SCALE GENOMIC DNA]</scope>
    <source>
        <strain evidence="2 3">DSM 6061</strain>
    </source>
</reference>
<protein>
    <recommendedName>
        <fullName evidence="1">Haem-binding uptake Tiki superfamily ChaN domain-containing protein</fullName>
    </recommendedName>
</protein>
<dbReference type="PATRIC" id="fig|1365250.3.peg.3843"/>